<dbReference type="Proteomes" id="UP000835052">
    <property type="component" value="Unassembled WGS sequence"/>
</dbReference>
<sequence length="80" mass="9176">DIQLVNVLLDLWFAGMETSANTLTWAIAYTLNNLETQDKLHEELDRVIGSDRDILMADKNDLVYVNAFINVGLRRKKIIL</sequence>
<dbReference type="SUPFAM" id="SSF48264">
    <property type="entry name" value="Cytochrome P450"/>
    <property type="match status" value="1"/>
</dbReference>
<evidence type="ECO:0000256" key="2">
    <source>
        <dbReference type="ARBA" id="ARBA00022723"/>
    </source>
</evidence>
<dbReference type="GO" id="GO:0005506">
    <property type="term" value="F:iron ion binding"/>
    <property type="evidence" value="ECO:0007669"/>
    <property type="project" value="InterPro"/>
</dbReference>
<evidence type="ECO:0000256" key="3">
    <source>
        <dbReference type="ARBA" id="ARBA00023004"/>
    </source>
</evidence>
<evidence type="ECO:0000256" key="1">
    <source>
        <dbReference type="ARBA" id="ARBA00010617"/>
    </source>
</evidence>
<comment type="similarity">
    <text evidence="1">Belongs to the cytochrome P450 family.</text>
</comment>
<dbReference type="InterPro" id="IPR036396">
    <property type="entry name" value="Cyt_P450_sf"/>
</dbReference>
<dbReference type="GO" id="GO:0016712">
    <property type="term" value="F:oxidoreductase activity, acting on paired donors, with incorporation or reduction of molecular oxygen, reduced flavin or flavoprotein as one donor, and incorporation of one atom of oxygen"/>
    <property type="evidence" value="ECO:0007669"/>
    <property type="project" value="TreeGrafter"/>
</dbReference>
<dbReference type="GO" id="GO:0006082">
    <property type="term" value="P:organic acid metabolic process"/>
    <property type="evidence" value="ECO:0007669"/>
    <property type="project" value="TreeGrafter"/>
</dbReference>
<keyword evidence="3" id="KW-0408">Iron</keyword>
<dbReference type="GO" id="GO:0006805">
    <property type="term" value="P:xenobiotic metabolic process"/>
    <property type="evidence" value="ECO:0007669"/>
    <property type="project" value="TreeGrafter"/>
</dbReference>
<dbReference type="PANTHER" id="PTHR24300">
    <property type="entry name" value="CYTOCHROME P450 508A4-RELATED"/>
    <property type="match status" value="1"/>
</dbReference>
<keyword evidence="6" id="KW-1185">Reference proteome</keyword>
<comment type="caution">
    <text evidence="5">The sequence shown here is derived from an EMBL/GenBank/DDBJ whole genome shotgun (WGS) entry which is preliminary data.</text>
</comment>
<keyword evidence="4" id="KW-0503">Monooxygenase</keyword>
<gene>
    <name evidence="5" type="ORF">CAUJ_LOCUS16274</name>
</gene>
<dbReference type="InterPro" id="IPR050182">
    <property type="entry name" value="Cytochrome_P450_fam2"/>
</dbReference>
<dbReference type="Gene3D" id="1.10.630.10">
    <property type="entry name" value="Cytochrome P450"/>
    <property type="match status" value="1"/>
</dbReference>
<dbReference type="GO" id="GO:0020037">
    <property type="term" value="F:heme binding"/>
    <property type="evidence" value="ECO:0007669"/>
    <property type="project" value="InterPro"/>
</dbReference>
<protein>
    <recommendedName>
        <fullName evidence="7">Cytochrome P450</fullName>
    </recommendedName>
</protein>
<keyword evidence="4" id="KW-0560">Oxidoreductase</keyword>
<dbReference type="PRINTS" id="PR00463">
    <property type="entry name" value="EP450I"/>
</dbReference>
<feature type="non-terminal residue" evidence="5">
    <location>
        <position position="1"/>
    </location>
</feature>
<proteinExistence type="inferred from homology"/>
<evidence type="ECO:0000313" key="5">
    <source>
        <dbReference type="EMBL" id="CAD6200379.1"/>
    </source>
</evidence>
<dbReference type="Pfam" id="PF00067">
    <property type="entry name" value="p450"/>
    <property type="match status" value="1"/>
</dbReference>
<evidence type="ECO:0000256" key="4">
    <source>
        <dbReference type="ARBA" id="ARBA00023033"/>
    </source>
</evidence>
<accession>A0A8S1HXI0</accession>
<name>A0A8S1HXI0_9PELO</name>
<dbReference type="InterPro" id="IPR001128">
    <property type="entry name" value="Cyt_P450"/>
</dbReference>
<evidence type="ECO:0000313" key="6">
    <source>
        <dbReference type="Proteomes" id="UP000835052"/>
    </source>
</evidence>
<dbReference type="EMBL" id="CAJGYM010000417">
    <property type="protein sequence ID" value="CAD6200379.1"/>
    <property type="molecule type" value="Genomic_DNA"/>
</dbReference>
<reference evidence="5" key="1">
    <citation type="submission" date="2020-10" db="EMBL/GenBank/DDBJ databases">
        <authorList>
            <person name="Kikuchi T."/>
        </authorList>
    </citation>
    <scope>NUCLEOTIDE SEQUENCE</scope>
    <source>
        <strain evidence="5">NKZ352</strain>
    </source>
</reference>
<dbReference type="GO" id="GO:0005737">
    <property type="term" value="C:cytoplasm"/>
    <property type="evidence" value="ECO:0007669"/>
    <property type="project" value="TreeGrafter"/>
</dbReference>
<dbReference type="InterPro" id="IPR002401">
    <property type="entry name" value="Cyt_P450_E_grp-I"/>
</dbReference>
<keyword evidence="2" id="KW-0479">Metal-binding</keyword>
<dbReference type="AlphaFoldDB" id="A0A8S1HXI0"/>
<evidence type="ECO:0008006" key="7">
    <source>
        <dbReference type="Google" id="ProtNLM"/>
    </source>
</evidence>
<dbReference type="PANTHER" id="PTHR24300:SF375">
    <property type="entry name" value="CYTOCHROME P450 FAMILY"/>
    <property type="match status" value="1"/>
</dbReference>
<organism evidence="5 6">
    <name type="scientific">Caenorhabditis auriculariae</name>
    <dbReference type="NCBI Taxonomy" id="2777116"/>
    <lineage>
        <taxon>Eukaryota</taxon>
        <taxon>Metazoa</taxon>
        <taxon>Ecdysozoa</taxon>
        <taxon>Nematoda</taxon>
        <taxon>Chromadorea</taxon>
        <taxon>Rhabditida</taxon>
        <taxon>Rhabditina</taxon>
        <taxon>Rhabditomorpha</taxon>
        <taxon>Rhabditoidea</taxon>
        <taxon>Rhabditidae</taxon>
        <taxon>Peloderinae</taxon>
        <taxon>Caenorhabditis</taxon>
    </lineage>
</organism>
<dbReference type="OrthoDB" id="1055148at2759"/>